<dbReference type="GO" id="GO:0003735">
    <property type="term" value="F:structural constituent of ribosome"/>
    <property type="evidence" value="ECO:0007669"/>
    <property type="project" value="InterPro"/>
</dbReference>
<comment type="caution">
    <text evidence="5">The sequence shown here is derived from an EMBL/GenBank/DDBJ whole genome shotgun (WGS) entry which is preliminary data.</text>
</comment>
<protein>
    <submittedName>
        <fullName evidence="5">Circadian-associated transcriptional repressor-like</fullName>
    </submittedName>
</protein>
<dbReference type="GO" id="GO:1990904">
    <property type="term" value="C:ribonucleoprotein complex"/>
    <property type="evidence" value="ECO:0007669"/>
    <property type="project" value="UniProtKB-KW"/>
</dbReference>
<dbReference type="Proteomes" id="UP000693946">
    <property type="component" value="Linkage Group LG20"/>
</dbReference>
<evidence type="ECO:0000313" key="5">
    <source>
        <dbReference type="EMBL" id="KAG7499964.1"/>
    </source>
</evidence>
<organism evidence="5 6">
    <name type="scientific">Solea senegalensis</name>
    <name type="common">Senegalese sole</name>
    <dbReference type="NCBI Taxonomy" id="28829"/>
    <lineage>
        <taxon>Eukaryota</taxon>
        <taxon>Metazoa</taxon>
        <taxon>Chordata</taxon>
        <taxon>Craniata</taxon>
        <taxon>Vertebrata</taxon>
        <taxon>Euteleostomi</taxon>
        <taxon>Actinopterygii</taxon>
        <taxon>Neopterygii</taxon>
        <taxon>Teleostei</taxon>
        <taxon>Neoteleostei</taxon>
        <taxon>Acanthomorphata</taxon>
        <taxon>Carangaria</taxon>
        <taxon>Pleuronectiformes</taxon>
        <taxon>Pleuronectoidei</taxon>
        <taxon>Soleidae</taxon>
        <taxon>Solea</taxon>
    </lineage>
</organism>
<feature type="compositionally biased region" description="Acidic residues" evidence="4">
    <location>
        <begin position="117"/>
        <end position="126"/>
    </location>
</feature>
<dbReference type="Pfam" id="PF01165">
    <property type="entry name" value="Ribosomal_S21"/>
    <property type="match status" value="1"/>
</dbReference>
<feature type="region of interest" description="Disordered" evidence="4">
    <location>
        <begin position="106"/>
        <end position="136"/>
    </location>
</feature>
<comment type="similarity">
    <text evidence="1">Belongs to the bacterial ribosomal protein bS21 family.</text>
</comment>
<dbReference type="GO" id="GO:0006412">
    <property type="term" value="P:translation"/>
    <property type="evidence" value="ECO:0007669"/>
    <property type="project" value="InterPro"/>
</dbReference>
<sequence>MARHLRFVARTVMVQDGNVDAAYKTLNRVLTQDGIIDSVKRKRYFEKPCREQQRKSFETCRRIYHMEMTTSQTRAAAQRVVPFYRISFFFFFYKMNSLGTFSKWPSNDSLPTSSSEQTEDEADIFSEGEGHSGRRQAPFADEFSGNCVDLRPYSIQLQSRSSSDQSGHCPETEHSVSSLGAASLGSSPVTPGDLVFAQKCTDLHKFAHPLHKLLKGLKTGRFDKGLTSFQQSVAIDRLQRILGVLQKPDMGEKYLQHLVQIEIMLKVWFPHLAFQSIDKPKQTITPQLPPHWCQNQLHMPVKKRKLSCLDFEPAVKIPNRHKHHQHKKPWNSVSMYLPASAEKLEITAEERAQAAESSCRAGHMFTDSHSTSRRLAYLSSNRTNQIQHELSPPFHCGSKATQDNSVSSTGNVAAND</sequence>
<keyword evidence="3" id="KW-0687">Ribonucleoprotein</keyword>
<dbReference type="GO" id="GO:0000978">
    <property type="term" value="F:RNA polymerase II cis-regulatory region sequence-specific DNA binding"/>
    <property type="evidence" value="ECO:0007669"/>
    <property type="project" value="TreeGrafter"/>
</dbReference>
<feature type="compositionally biased region" description="Polar residues" evidence="4">
    <location>
        <begin position="399"/>
        <end position="416"/>
    </location>
</feature>
<dbReference type="GO" id="GO:0045892">
    <property type="term" value="P:negative regulation of DNA-templated transcription"/>
    <property type="evidence" value="ECO:0007669"/>
    <property type="project" value="TreeGrafter"/>
</dbReference>
<evidence type="ECO:0000256" key="2">
    <source>
        <dbReference type="ARBA" id="ARBA00022980"/>
    </source>
</evidence>
<gene>
    <name evidence="5" type="ORF">JOB18_003900</name>
</gene>
<evidence type="ECO:0000313" key="6">
    <source>
        <dbReference type="Proteomes" id="UP000693946"/>
    </source>
</evidence>
<feature type="region of interest" description="Disordered" evidence="4">
    <location>
        <begin position="388"/>
        <end position="416"/>
    </location>
</feature>
<reference evidence="5 6" key="1">
    <citation type="journal article" date="2021" name="Sci. Rep.">
        <title>Chromosome anchoring in Senegalese sole (Solea senegalensis) reveals sex-associated markers and genome rearrangements in flatfish.</title>
        <authorList>
            <person name="Guerrero-Cozar I."/>
            <person name="Gomez-Garrido J."/>
            <person name="Berbel C."/>
            <person name="Martinez-Blanch J.F."/>
            <person name="Alioto T."/>
            <person name="Claros M.G."/>
            <person name="Gagnaire P.A."/>
            <person name="Manchado M."/>
        </authorList>
    </citation>
    <scope>NUCLEOTIDE SEQUENCE [LARGE SCALE GENOMIC DNA]</scope>
    <source>
        <strain evidence="5">Sse05_10M</strain>
    </source>
</reference>
<dbReference type="EMBL" id="JAGKHQ010000013">
    <property type="protein sequence ID" value="KAG7499964.1"/>
    <property type="molecule type" value="Genomic_DNA"/>
</dbReference>
<name>A0AAV6R358_SOLSE</name>
<dbReference type="AlphaFoldDB" id="A0AAV6R358"/>
<dbReference type="GO" id="GO:0005840">
    <property type="term" value="C:ribosome"/>
    <property type="evidence" value="ECO:0007669"/>
    <property type="project" value="UniProtKB-KW"/>
</dbReference>
<dbReference type="GO" id="GO:0005634">
    <property type="term" value="C:nucleus"/>
    <property type="evidence" value="ECO:0007669"/>
    <property type="project" value="TreeGrafter"/>
</dbReference>
<evidence type="ECO:0000256" key="3">
    <source>
        <dbReference type="ARBA" id="ARBA00023274"/>
    </source>
</evidence>
<dbReference type="PANTHER" id="PTHR35441">
    <property type="entry name" value="CIRCADIAN-ASSOCIATED TRANSCRIPTIONAL REPRESSOR"/>
    <property type="match status" value="1"/>
</dbReference>
<proteinExistence type="inferred from homology"/>
<dbReference type="InterPro" id="IPR001911">
    <property type="entry name" value="Ribosomal_bS21"/>
</dbReference>
<dbReference type="InterPro" id="IPR031373">
    <property type="entry name" value="Ciart"/>
</dbReference>
<dbReference type="NCBIfam" id="TIGR00030">
    <property type="entry name" value="S21p"/>
    <property type="match status" value="1"/>
</dbReference>
<evidence type="ECO:0000256" key="1">
    <source>
        <dbReference type="ARBA" id="ARBA00006640"/>
    </source>
</evidence>
<dbReference type="PANTHER" id="PTHR35441:SF1">
    <property type="entry name" value="CIRCADIAN-ASSOCIATED TRANSCRIPTIONAL REPRESSOR"/>
    <property type="match status" value="1"/>
</dbReference>
<evidence type="ECO:0000256" key="4">
    <source>
        <dbReference type="SAM" id="MobiDB-lite"/>
    </source>
</evidence>
<dbReference type="GO" id="GO:0032922">
    <property type="term" value="P:circadian regulation of gene expression"/>
    <property type="evidence" value="ECO:0007669"/>
    <property type="project" value="InterPro"/>
</dbReference>
<feature type="compositionally biased region" description="Polar residues" evidence="4">
    <location>
        <begin position="106"/>
        <end position="116"/>
    </location>
</feature>
<accession>A0AAV6R358</accession>
<dbReference type="Pfam" id="PF15673">
    <property type="entry name" value="Ciart"/>
    <property type="match status" value="1"/>
</dbReference>
<keyword evidence="6" id="KW-1185">Reference proteome</keyword>
<keyword evidence="2" id="KW-0689">Ribosomal protein</keyword>